<dbReference type="SUPFAM" id="SSF53756">
    <property type="entry name" value="UDP-Glycosyltransferase/glycogen phosphorylase"/>
    <property type="match status" value="1"/>
</dbReference>
<evidence type="ECO:0000313" key="1">
    <source>
        <dbReference type="EMBL" id="NYD34533.1"/>
    </source>
</evidence>
<evidence type="ECO:0000313" key="2">
    <source>
        <dbReference type="Proteomes" id="UP000535890"/>
    </source>
</evidence>
<gene>
    <name evidence="1" type="ORF">BJ983_000635</name>
</gene>
<dbReference type="Pfam" id="PF13692">
    <property type="entry name" value="Glyco_trans_1_4"/>
    <property type="match status" value="1"/>
</dbReference>
<dbReference type="Proteomes" id="UP000535890">
    <property type="component" value="Unassembled WGS sequence"/>
</dbReference>
<keyword evidence="1" id="KW-0808">Transferase</keyword>
<reference evidence="1 2" key="1">
    <citation type="submission" date="2020-07" db="EMBL/GenBank/DDBJ databases">
        <title>Sequencing the genomes of 1000 actinobacteria strains.</title>
        <authorList>
            <person name="Klenk H.-P."/>
        </authorList>
    </citation>
    <scope>NUCLEOTIDE SEQUENCE [LARGE SCALE GENOMIC DNA]</scope>
    <source>
        <strain evidence="1 2">DSM 45772</strain>
    </source>
</reference>
<proteinExistence type="predicted"/>
<keyword evidence="2" id="KW-1185">Reference proteome</keyword>
<dbReference type="GO" id="GO:0016740">
    <property type="term" value="F:transferase activity"/>
    <property type="evidence" value="ECO:0007669"/>
    <property type="project" value="UniProtKB-KW"/>
</dbReference>
<accession>A0A7Y9DSA0</accession>
<comment type="caution">
    <text evidence="1">The sequence shown here is derived from an EMBL/GenBank/DDBJ whole genome shotgun (WGS) entry which is preliminary data.</text>
</comment>
<sequence>MLVAVLSTLRDRPVASSNRIADTAFILSSSPPVPLDNGKRVMINSILEHLVDRLGEDRVHYAVVTGTSDALPPFPGVIHRLERPPALRQIGGLAHCVRDRSYTIQEAMLGGRRLREQVAALVAEIRPSLEVYDTLRMAQHAPARSPAGRRVLYMDDLFSIRYARMLDVARRGDLHMDPLGGFATNVPARLRPLARRPGVYRPLLRFEGARIKAREEAIVNDFDVSLLVNPREVDQLRVRTGVDSVHVLPPLLPEMRPGGRSPVAPAQFVFLGKLDIPHNDDAICHFLQKLGPVLSALEPAIRIRVIGKNPSPSLRALATRHPGLVRLEGFVEDLSDVLGSTTALLAPLRFGSGLKIKVLEALARGVPVLATSIAAEGLPASEASASGLYVEDDLTAWPALMASLSPERSHAMAGPARAYFLRSYGRDVVARRYDAMLGLAAPAPAPALPAPRSDIEDLERRPHPV</sequence>
<name>A0A7Y9DSA0_9PSEU</name>
<organism evidence="1 2">
    <name type="scientific">Actinomycetospora corticicola</name>
    <dbReference type="NCBI Taxonomy" id="663602"/>
    <lineage>
        <taxon>Bacteria</taxon>
        <taxon>Bacillati</taxon>
        <taxon>Actinomycetota</taxon>
        <taxon>Actinomycetes</taxon>
        <taxon>Pseudonocardiales</taxon>
        <taxon>Pseudonocardiaceae</taxon>
        <taxon>Actinomycetospora</taxon>
    </lineage>
</organism>
<protein>
    <submittedName>
        <fullName evidence="1">Glycosyltransferase involved in cell wall biosynthesis</fullName>
    </submittedName>
</protein>
<dbReference type="RefSeq" id="WP_179792473.1">
    <property type="nucleotide sequence ID" value="NZ_BAABHP010000018.1"/>
</dbReference>
<dbReference type="Gene3D" id="3.40.50.2000">
    <property type="entry name" value="Glycogen Phosphorylase B"/>
    <property type="match status" value="2"/>
</dbReference>
<dbReference type="AlphaFoldDB" id="A0A7Y9DSA0"/>
<dbReference type="EMBL" id="JACCBN010000001">
    <property type="protein sequence ID" value="NYD34533.1"/>
    <property type="molecule type" value="Genomic_DNA"/>
</dbReference>